<accession>F9Y780</accession>
<dbReference type="AlphaFoldDB" id="F9Y780"/>
<dbReference type="HOGENOM" id="CLU_3290946_0_0_5"/>
<gene>
    <name evidence="1" type="ordered locus">KVU_0008</name>
</gene>
<protein>
    <submittedName>
        <fullName evidence="1">Uncharacterized protein</fullName>
    </submittedName>
</protein>
<reference evidence="1 2" key="1">
    <citation type="journal article" date="2011" name="J. Bacteriol.">
        <title>Complete genome sequence of the industrial strain Ketogulonicigenium vulgare WSH-001.</title>
        <authorList>
            <person name="Liu L."/>
            <person name="Li Y."/>
            <person name="Zhang J."/>
            <person name="Zhou Z."/>
            <person name="Liu J."/>
            <person name="Li X."/>
            <person name="Zhou J."/>
            <person name="Du G."/>
            <person name="Wang L."/>
            <person name="Chen J."/>
        </authorList>
    </citation>
    <scope>NUCLEOTIDE SEQUENCE [LARGE SCALE GENOMIC DNA]</scope>
    <source>
        <strain evidence="1 2">WSH-001</strain>
    </source>
</reference>
<dbReference type="Proteomes" id="UP000000692">
    <property type="component" value="Chromosome"/>
</dbReference>
<organism evidence="1 2">
    <name type="scientific">Ketogulonicigenium vulgare (strain WSH-001)</name>
    <dbReference type="NCBI Taxonomy" id="759362"/>
    <lineage>
        <taxon>Bacteria</taxon>
        <taxon>Pseudomonadati</taxon>
        <taxon>Pseudomonadota</taxon>
        <taxon>Alphaproteobacteria</taxon>
        <taxon>Rhodobacterales</taxon>
        <taxon>Roseobacteraceae</taxon>
        <taxon>Ketogulonicigenium</taxon>
    </lineage>
</organism>
<dbReference type="KEGG" id="kvl:KVU_0008"/>
<name>F9Y780_KETVW</name>
<proteinExistence type="predicted"/>
<evidence type="ECO:0000313" key="2">
    <source>
        <dbReference type="Proteomes" id="UP000000692"/>
    </source>
</evidence>
<keyword evidence="2" id="KW-1185">Reference proteome</keyword>
<dbReference type="EMBL" id="CP002018">
    <property type="protein sequence ID" value="AEM39847.1"/>
    <property type="molecule type" value="Genomic_DNA"/>
</dbReference>
<sequence length="40" mass="4445">MQMVNIESARRDMRASKDLFRAVAAIPIGKAQPLDAQTPF</sequence>
<evidence type="ECO:0000313" key="1">
    <source>
        <dbReference type="EMBL" id="AEM39847.1"/>
    </source>
</evidence>